<protein>
    <submittedName>
        <fullName evidence="2">Uncharacterized protein</fullName>
    </submittedName>
</protein>
<dbReference type="RefSeq" id="WP_184163247.1">
    <property type="nucleotide sequence ID" value="NZ_JACHLN010000001.1"/>
</dbReference>
<dbReference type="EMBL" id="JACHLN010000001">
    <property type="protein sequence ID" value="MBB4837931.1"/>
    <property type="molecule type" value="Genomic_DNA"/>
</dbReference>
<dbReference type="AlphaFoldDB" id="A0A7W7NRM9"/>
<feature type="region of interest" description="Disordered" evidence="1">
    <location>
        <begin position="1"/>
        <end position="22"/>
    </location>
</feature>
<reference evidence="2 3" key="1">
    <citation type="submission" date="2020-08" db="EMBL/GenBank/DDBJ databases">
        <title>Functional genomics of gut bacteria from endangered species of beetles.</title>
        <authorList>
            <person name="Carlos-Shanley C."/>
        </authorList>
    </citation>
    <scope>NUCLEOTIDE SEQUENCE [LARGE SCALE GENOMIC DNA]</scope>
    <source>
        <strain evidence="2 3">S00224</strain>
    </source>
</reference>
<dbReference type="Proteomes" id="UP000575241">
    <property type="component" value="Unassembled WGS sequence"/>
</dbReference>
<sequence>MPDTLPAFPTIDSLNWSPPSQTDPVEMVRSTRNLIIYADADNANYQDNVWDQESGDGAPRLNNWWEGSAPVARQFVLRKYWKMVPGTFTHLSPGTQLQKSWEYDHGISTTDTESITAQMGFSGGGLSASLSATLSHSVTINDLQKTTTQFTIQPPASGTRVWLLWDLMYQFMIVRSDSNDPIPQGTYRGDVDFSNDDHYSGAYLNYRWTNLTVSAGILCPQDRVFA</sequence>
<name>A0A7W7NRM9_9SPHN</name>
<keyword evidence="3" id="KW-1185">Reference proteome</keyword>
<feature type="compositionally biased region" description="Polar residues" evidence="1">
    <location>
        <begin position="12"/>
        <end position="22"/>
    </location>
</feature>
<evidence type="ECO:0000313" key="3">
    <source>
        <dbReference type="Proteomes" id="UP000575241"/>
    </source>
</evidence>
<proteinExistence type="predicted"/>
<gene>
    <name evidence="2" type="ORF">HNP52_000982</name>
</gene>
<organism evidence="2 3">
    <name type="scientific">Sphingomonas kyeonggiensis</name>
    <dbReference type="NCBI Taxonomy" id="1268553"/>
    <lineage>
        <taxon>Bacteria</taxon>
        <taxon>Pseudomonadati</taxon>
        <taxon>Pseudomonadota</taxon>
        <taxon>Alphaproteobacteria</taxon>
        <taxon>Sphingomonadales</taxon>
        <taxon>Sphingomonadaceae</taxon>
        <taxon>Sphingomonas</taxon>
    </lineage>
</organism>
<evidence type="ECO:0000313" key="2">
    <source>
        <dbReference type="EMBL" id="MBB4837931.1"/>
    </source>
</evidence>
<comment type="caution">
    <text evidence="2">The sequence shown here is derived from an EMBL/GenBank/DDBJ whole genome shotgun (WGS) entry which is preliminary data.</text>
</comment>
<accession>A0A7W7NRM9</accession>
<evidence type="ECO:0000256" key="1">
    <source>
        <dbReference type="SAM" id="MobiDB-lite"/>
    </source>
</evidence>